<sequence>MSQLVIKPGIATPFGAVAHHARQQAHLLVATWLAAIDRIGRWSRGPGEYSGHLEAAYKSPGCHGKCTGCNNKIGWGQQN</sequence>
<dbReference type="AlphaFoldDB" id="A0A1X0E3Y7"/>
<comment type="caution">
    <text evidence="1">The sequence shown here is derived from an EMBL/GenBank/DDBJ whole genome shotgun (WGS) entry which is preliminary data.</text>
</comment>
<dbReference type="RefSeq" id="WP_083081226.1">
    <property type="nucleotide sequence ID" value="NZ_MVHU01000016.1"/>
</dbReference>
<dbReference type="EMBL" id="MVHU01000016">
    <property type="protein sequence ID" value="ORA79394.1"/>
    <property type="molecule type" value="Genomic_DNA"/>
</dbReference>
<evidence type="ECO:0000313" key="2">
    <source>
        <dbReference type="Proteomes" id="UP000192713"/>
    </source>
</evidence>
<reference evidence="1 2" key="1">
    <citation type="submission" date="2017-02" db="EMBL/GenBank/DDBJ databases">
        <title>The new phylogeny of genus Mycobacterium.</title>
        <authorList>
            <person name="Tortoli E."/>
            <person name="Trovato A."/>
            <person name="Cirillo D.M."/>
        </authorList>
    </citation>
    <scope>NUCLEOTIDE SEQUENCE [LARGE SCALE GENOMIC DNA]</scope>
    <source>
        <strain evidence="1 2">DSM 45093</strain>
    </source>
</reference>
<protein>
    <submittedName>
        <fullName evidence="1">Uncharacterized protein</fullName>
    </submittedName>
</protein>
<dbReference type="Proteomes" id="UP000192713">
    <property type="component" value="Unassembled WGS sequence"/>
</dbReference>
<proteinExistence type="predicted"/>
<accession>A0A1X0E3Y7</accession>
<gene>
    <name evidence="1" type="ORF">BST28_12480</name>
</gene>
<name>A0A1X0E3Y7_9MYCO</name>
<organism evidence="1 2">
    <name type="scientific">Mycolicibacter kumamotonensis</name>
    <dbReference type="NCBI Taxonomy" id="354243"/>
    <lineage>
        <taxon>Bacteria</taxon>
        <taxon>Bacillati</taxon>
        <taxon>Actinomycetota</taxon>
        <taxon>Actinomycetes</taxon>
        <taxon>Mycobacteriales</taxon>
        <taxon>Mycobacteriaceae</taxon>
        <taxon>Mycolicibacter</taxon>
    </lineage>
</organism>
<evidence type="ECO:0000313" key="1">
    <source>
        <dbReference type="EMBL" id="ORA79394.1"/>
    </source>
</evidence>